<keyword evidence="1" id="KW-0472">Membrane</keyword>
<keyword evidence="1" id="KW-0812">Transmembrane</keyword>
<organism evidence="2 4">
    <name type="scientific">Methylobacterium oxalidis</name>
    <dbReference type="NCBI Taxonomy" id="944322"/>
    <lineage>
        <taxon>Bacteria</taxon>
        <taxon>Pseudomonadati</taxon>
        <taxon>Pseudomonadota</taxon>
        <taxon>Alphaproteobacteria</taxon>
        <taxon>Hyphomicrobiales</taxon>
        <taxon>Methylobacteriaceae</taxon>
        <taxon>Methylobacterium</taxon>
    </lineage>
</organism>
<reference evidence="3" key="1">
    <citation type="journal article" date="2014" name="Int. J. Syst. Evol. Microbiol.">
        <title>Complete genome of a new Firmicutes species belonging to the dominant human colonic microbiota ('Ruminococcus bicirculans') reveals two chromosomes and a selective capacity to utilize plant glucans.</title>
        <authorList>
            <consortium name="NISC Comparative Sequencing Program"/>
            <person name="Wegmann U."/>
            <person name="Louis P."/>
            <person name="Goesmann A."/>
            <person name="Henrissat B."/>
            <person name="Duncan S.H."/>
            <person name="Flint H.J."/>
        </authorList>
    </citation>
    <scope>NUCLEOTIDE SEQUENCE</scope>
    <source>
        <strain evidence="3">NBRC 107715</strain>
    </source>
</reference>
<name>A0A512IXC7_9HYPH</name>
<dbReference type="Proteomes" id="UP000321960">
    <property type="component" value="Unassembled WGS sequence"/>
</dbReference>
<sequence length="62" mass="6976">MSLASDTEARGIRGAIRRAYIWYRFIVLAVVEALRALIHEARQPRLKDGPPTRDQITAGRGD</sequence>
<dbReference type="EMBL" id="BSPK01000117">
    <property type="protein sequence ID" value="GLS67682.1"/>
    <property type="molecule type" value="Genomic_DNA"/>
</dbReference>
<reference evidence="5" key="2">
    <citation type="journal article" date="2019" name="Int. J. Syst. Evol. Microbiol.">
        <title>The Global Catalogue of Microorganisms (GCM) 10K type strain sequencing project: providing services to taxonomists for standard genome sequencing and annotation.</title>
        <authorList>
            <consortium name="The Broad Institute Genomics Platform"/>
            <consortium name="The Broad Institute Genome Sequencing Center for Infectious Disease"/>
            <person name="Wu L."/>
            <person name="Ma J."/>
        </authorList>
    </citation>
    <scope>NUCLEOTIDE SEQUENCE [LARGE SCALE GENOMIC DNA]</scope>
    <source>
        <strain evidence="5">NBRC 107715</strain>
    </source>
</reference>
<evidence type="ECO:0000313" key="3">
    <source>
        <dbReference type="EMBL" id="GLS67682.1"/>
    </source>
</evidence>
<gene>
    <name evidence="3" type="ORF">GCM10007888_60670</name>
    <name evidence="2" type="ORF">MOX02_03410</name>
</gene>
<reference evidence="2 4" key="3">
    <citation type="submission" date="2019-07" db="EMBL/GenBank/DDBJ databases">
        <title>Whole genome shotgun sequence of Methylobacterium oxalidis NBRC 107715.</title>
        <authorList>
            <person name="Hosoyama A."/>
            <person name="Uohara A."/>
            <person name="Ohji S."/>
            <person name="Ichikawa N."/>
        </authorList>
    </citation>
    <scope>NUCLEOTIDE SEQUENCE [LARGE SCALE GENOMIC DNA]</scope>
    <source>
        <strain evidence="2 4">NBRC 107715</strain>
    </source>
</reference>
<evidence type="ECO:0000313" key="2">
    <source>
        <dbReference type="EMBL" id="GEP02303.1"/>
    </source>
</evidence>
<dbReference type="AlphaFoldDB" id="A0A512IXC7"/>
<protein>
    <submittedName>
        <fullName evidence="2">Uncharacterized protein</fullName>
    </submittedName>
</protein>
<keyword evidence="1" id="KW-1133">Transmembrane helix</keyword>
<comment type="caution">
    <text evidence="2">The sequence shown here is derived from an EMBL/GenBank/DDBJ whole genome shotgun (WGS) entry which is preliminary data.</text>
</comment>
<evidence type="ECO:0000313" key="4">
    <source>
        <dbReference type="Proteomes" id="UP000321960"/>
    </source>
</evidence>
<dbReference type="EMBL" id="BJZU01000004">
    <property type="protein sequence ID" value="GEP02303.1"/>
    <property type="molecule type" value="Genomic_DNA"/>
</dbReference>
<feature type="transmembrane region" description="Helical" evidence="1">
    <location>
        <begin position="20"/>
        <end position="38"/>
    </location>
</feature>
<dbReference type="Proteomes" id="UP001156856">
    <property type="component" value="Unassembled WGS sequence"/>
</dbReference>
<accession>A0A512IXC7</accession>
<proteinExistence type="predicted"/>
<reference evidence="3" key="4">
    <citation type="submission" date="2023-01" db="EMBL/GenBank/DDBJ databases">
        <title>Draft genome sequence of Methylobacterium oxalidis strain NBRC 107715.</title>
        <authorList>
            <person name="Sun Q."/>
            <person name="Mori K."/>
        </authorList>
    </citation>
    <scope>NUCLEOTIDE SEQUENCE</scope>
    <source>
        <strain evidence="3">NBRC 107715</strain>
    </source>
</reference>
<evidence type="ECO:0000313" key="5">
    <source>
        <dbReference type="Proteomes" id="UP001156856"/>
    </source>
</evidence>
<evidence type="ECO:0000256" key="1">
    <source>
        <dbReference type="SAM" id="Phobius"/>
    </source>
</evidence>
<keyword evidence="5" id="KW-1185">Reference proteome</keyword>